<dbReference type="InterPro" id="IPR001387">
    <property type="entry name" value="Cro/C1-type_HTH"/>
</dbReference>
<protein>
    <recommendedName>
        <fullName evidence="1">HTH cro/C1-type domain-containing protein</fullName>
    </recommendedName>
</protein>
<accession>A0A8J3D313</accession>
<reference evidence="2 3" key="1">
    <citation type="journal article" date="2014" name="Int. J. Syst. Evol. Microbiol.">
        <title>Complete genome sequence of Corynebacterium casei LMG S-19264T (=DSM 44701T), isolated from a smear-ripened cheese.</title>
        <authorList>
            <consortium name="US DOE Joint Genome Institute (JGI-PGF)"/>
            <person name="Walter F."/>
            <person name="Albersmeier A."/>
            <person name="Kalinowski J."/>
            <person name="Ruckert C."/>
        </authorList>
    </citation>
    <scope>NUCLEOTIDE SEQUENCE [LARGE SCALE GENOMIC DNA]</scope>
    <source>
        <strain evidence="2 3">KCTC 12866</strain>
    </source>
</reference>
<proteinExistence type="predicted"/>
<evidence type="ECO:0000313" key="2">
    <source>
        <dbReference type="EMBL" id="GHB62806.1"/>
    </source>
</evidence>
<feature type="domain" description="HTH cro/C1-type" evidence="1">
    <location>
        <begin position="76"/>
        <end position="124"/>
    </location>
</feature>
<organism evidence="2 3">
    <name type="scientific">Persicitalea jodogahamensis</name>
    <dbReference type="NCBI Taxonomy" id="402147"/>
    <lineage>
        <taxon>Bacteria</taxon>
        <taxon>Pseudomonadati</taxon>
        <taxon>Bacteroidota</taxon>
        <taxon>Cytophagia</taxon>
        <taxon>Cytophagales</taxon>
        <taxon>Spirosomataceae</taxon>
        <taxon>Persicitalea</taxon>
    </lineage>
</organism>
<dbReference type="InterPro" id="IPR010982">
    <property type="entry name" value="Lambda_DNA-bd_dom_sf"/>
</dbReference>
<dbReference type="CDD" id="cd00093">
    <property type="entry name" value="HTH_XRE"/>
    <property type="match status" value="1"/>
</dbReference>
<dbReference type="Proteomes" id="UP000598271">
    <property type="component" value="Unassembled WGS sequence"/>
</dbReference>
<keyword evidence="3" id="KW-1185">Reference proteome</keyword>
<sequence length="128" mass="14627">MNSPANETEYRQLMATIENYLQKATSRGSFASLTSEEAKELAQLAEIAERYEDSIPLMPIQVPQGIPEMISFKMYERKMNQREMAQLLEIAETRLSEVMRGKRRVSLTLAKQLRAKLGIDADFILENA</sequence>
<dbReference type="AlphaFoldDB" id="A0A8J3D313"/>
<dbReference type="PROSITE" id="PS50943">
    <property type="entry name" value="HTH_CROC1"/>
    <property type="match status" value="1"/>
</dbReference>
<evidence type="ECO:0000313" key="3">
    <source>
        <dbReference type="Proteomes" id="UP000598271"/>
    </source>
</evidence>
<dbReference type="RefSeq" id="WP_189563764.1">
    <property type="nucleotide sequence ID" value="NZ_BMXF01000001.1"/>
</dbReference>
<dbReference type="Gene3D" id="1.10.260.40">
    <property type="entry name" value="lambda repressor-like DNA-binding domains"/>
    <property type="match status" value="1"/>
</dbReference>
<dbReference type="Pfam" id="PF01381">
    <property type="entry name" value="HTH_3"/>
    <property type="match status" value="1"/>
</dbReference>
<dbReference type="GO" id="GO:0003677">
    <property type="term" value="F:DNA binding"/>
    <property type="evidence" value="ECO:0007669"/>
    <property type="project" value="InterPro"/>
</dbReference>
<comment type="caution">
    <text evidence="2">The sequence shown here is derived from an EMBL/GenBank/DDBJ whole genome shotgun (WGS) entry which is preliminary data.</text>
</comment>
<name>A0A8J3D313_9BACT</name>
<gene>
    <name evidence="2" type="ORF">GCM10007390_15800</name>
</gene>
<dbReference type="EMBL" id="BMXF01000001">
    <property type="protein sequence ID" value="GHB62806.1"/>
    <property type="molecule type" value="Genomic_DNA"/>
</dbReference>
<dbReference type="SUPFAM" id="SSF47413">
    <property type="entry name" value="lambda repressor-like DNA-binding domains"/>
    <property type="match status" value="1"/>
</dbReference>
<evidence type="ECO:0000259" key="1">
    <source>
        <dbReference type="PROSITE" id="PS50943"/>
    </source>
</evidence>